<dbReference type="EC" id="3.1.11.6" evidence="6"/>
<comment type="function">
    <text evidence="6">Bidirectionally degrades single-stranded DNA into large acid-insoluble oligonucleotides, which are then degraded further into small acid-soluble oligonucleotides.</text>
</comment>
<protein>
    <recommendedName>
        <fullName evidence="6">Exodeoxyribonuclease 7 small subunit</fullName>
        <ecNumber evidence="6">3.1.11.6</ecNumber>
    </recommendedName>
    <alternativeName>
        <fullName evidence="6">Exodeoxyribonuclease VII small subunit</fullName>
        <shortName evidence="6">Exonuclease VII small subunit</shortName>
    </alternativeName>
</protein>
<comment type="subunit">
    <text evidence="6">Heterooligomer composed of large and small subunits.</text>
</comment>
<dbReference type="Gene3D" id="1.10.287.1040">
    <property type="entry name" value="Exonuclease VII, small subunit"/>
    <property type="match status" value="1"/>
</dbReference>
<comment type="caution">
    <text evidence="7">The sequence shown here is derived from an EMBL/GenBank/DDBJ whole genome shotgun (WGS) entry which is preliminary data.</text>
</comment>
<dbReference type="GO" id="GO:0006308">
    <property type="term" value="P:DNA catabolic process"/>
    <property type="evidence" value="ECO:0007669"/>
    <property type="project" value="UniProtKB-UniRule"/>
</dbReference>
<dbReference type="Pfam" id="PF02609">
    <property type="entry name" value="Exonuc_VII_S"/>
    <property type="match status" value="1"/>
</dbReference>
<keyword evidence="3 6" id="KW-0540">Nuclease</keyword>
<evidence type="ECO:0000256" key="4">
    <source>
        <dbReference type="ARBA" id="ARBA00022801"/>
    </source>
</evidence>
<keyword evidence="2 6" id="KW-0963">Cytoplasm</keyword>
<evidence type="ECO:0000256" key="2">
    <source>
        <dbReference type="ARBA" id="ARBA00022490"/>
    </source>
</evidence>
<dbReference type="EMBL" id="VUNH01000001">
    <property type="protein sequence ID" value="MST54455.1"/>
    <property type="molecule type" value="Genomic_DNA"/>
</dbReference>
<dbReference type="PANTHER" id="PTHR34137">
    <property type="entry name" value="EXODEOXYRIBONUCLEASE 7 SMALL SUBUNIT"/>
    <property type="match status" value="1"/>
</dbReference>
<comment type="catalytic activity">
    <reaction evidence="6">
        <text>Exonucleolytic cleavage in either 5'- to 3'- or 3'- to 5'-direction to yield nucleoside 5'-phosphates.</text>
        <dbReference type="EC" id="3.1.11.6"/>
    </reaction>
</comment>
<keyword evidence="4 6" id="KW-0378">Hydrolase</keyword>
<evidence type="ECO:0000256" key="3">
    <source>
        <dbReference type="ARBA" id="ARBA00022722"/>
    </source>
</evidence>
<dbReference type="SUPFAM" id="SSF116842">
    <property type="entry name" value="XseB-like"/>
    <property type="match status" value="1"/>
</dbReference>
<evidence type="ECO:0000256" key="1">
    <source>
        <dbReference type="ARBA" id="ARBA00009998"/>
    </source>
</evidence>
<accession>A0A6L5Y8M4</accession>
<dbReference type="GO" id="GO:0009318">
    <property type="term" value="C:exodeoxyribonuclease VII complex"/>
    <property type="evidence" value="ECO:0007669"/>
    <property type="project" value="UniProtKB-UniRule"/>
</dbReference>
<comment type="subcellular location">
    <subcellularLocation>
        <location evidence="6">Cytoplasm</location>
    </subcellularLocation>
</comment>
<evidence type="ECO:0000313" key="7">
    <source>
        <dbReference type="EMBL" id="MST54455.1"/>
    </source>
</evidence>
<evidence type="ECO:0000313" key="8">
    <source>
        <dbReference type="Proteomes" id="UP000473699"/>
    </source>
</evidence>
<dbReference type="InterPro" id="IPR003761">
    <property type="entry name" value="Exonuc_VII_S"/>
</dbReference>
<dbReference type="GO" id="GO:0008855">
    <property type="term" value="F:exodeoxyribonuclease VII activity"/>
    <property type="evidence" value="ECO:0007669"/>
    <property type="project" value="UniProtKB-UniRule"/>
</dbReference>
<sequence>MDYSAKIGRLEEILKSMEHTAMPLEQTLTLYEEGQKLVAECRQFLAEAEGKVKKLEADGTLSDFGRQEEDKDGL</sequence>
<dbReference type="RefSeq" id="WP_154527913.1">
    <property type="nucleotide sequence ID" value="NZ_JAXDZJ010000201.1"/>
</dbReference>
<dbReference type="NCBIfam" id="TIGR01280">
    <property type="entry name" value="xseB"/>
    <property type="match status" value="1"/>
</dbReference>
<comment type="similarity">
    <text evidence="1 6">Belongs to the XseB family.</text>
</comment>
<evidence type="ECO:0000256" key="6">
    <source>
        <dbReference type="HAMAP-Rule" id="MF_00337"/>
    </source>
</evidence>
<reference evidence="7 8" key="1">
    <citation type="submission" date="2019-08" db="EMBL/GenBank/DDBJ databases">
        <title>In-depth cultivation of the pig gut microbiome towards novel bacterial diversity and tailored functional studies.</title>
        <authorList>
            <person name="Wylensek D."/>
            <person name="Hitch T.C.A."/>
            <person name="Clavel T."/>
        </authorList>
    </citation>
    <scope>NUCLEOTIDE SEQUENCE [LARGE SCALE GENOMIC DNA]</scope>
    <source>
        <strain evidence="7 8">SM-530-WT-4B</strain>
    </source>
</reference>
<keyword evidence="8" id="KW-1185">Reference proteome</keyword>
<dbReference type="InterPro" id="IPR037004">
    <property type="entry name" value="Exonuc_VII_ssu_sf"/>
</dbReference>
<keyword evidence="5 6" id="KW-0269">Exonuclease</keyword>
<dbReference type="HAMAP" id="MF_00337">
    <property type="entry name" value="Exonuc_7_S"/>
    <property type="match status" value="1"/>
</dbReference>
<name>A0A6L5Y8M4_9BACT</name>
<dbReference type="GO" id="GO:0005829">
    <property type="term" value="C:cytosol"/>
    <property type="evidence" value="ECO:0007669"/>
    <property type="project" value="TreeGrafter"/>
</dbReference>
<dbReference type="AlphaFoldDB" id="A0A6L5Y8M4"/>
<dbReference type="PANTHER" id="PTHR34137:SF1">
    <property type="entry name" value="EXODEOXYRIBONUCLEASE 7 SMALL SUBUNIT"/>
    <property type="match status" value="1"/>
</dbReference>
<evidence type="ECO:0000256" key="5">
    <source>
        <dbReference type="ARBA" id="ARBA00022839"/>
    </source>
</evidence>
<dbReference type="Proteomes" id="UP000473699">
    <property type="component" value="Unassembled WGS sequence"/>
</dbReference>
<organism evidence="7 8">
    <name type="scientific">Pyramidobacter porci</name>
    <dbReference type="NCBI Taxonomy" id="2605789"/>
    <lineage>
        <taxon>Bacteria</taxon>
        <taxon>Thermotogati</taxon>
        <taxon>Synergistota</taxon>
        <taxon>Synergistia</taxon>
        <taxon>Synergistales</taxon>
        <taxon>Dethiosulfovibrionaceae</taxon>
        <taxon>Pyramidobacter</taxon>
    </lineage>
</organism>
<gene>
    <name evidence="6 7" type="primary">xseB</name>
    <name evidence="7" type="ORF">FYJ74_00065</name>
</gene>
<dbReference type="PIRSF" id="PIRSF006488">
    <property type="entry name" value="Exonuc_VII_S"/>
    <property type="match status" value="1"/>
</dbReference>
<proteinExistence type="inferred from homology"/>